<feature type="chain" id="PRO_5045889128" description="DUF4424 domain-containing protein" evidence="1">
    <location>
        <begin position="19"/>
        <end position="267"/>
    </location>
</feature>
<dbReference type="EMBL" id="JBHSMZ010000001">
    <property type="protein sequence ID" value="MFC5547612.1"/>
    <property type="molecule type" value="Genomic_DNA"/>
</dbReference>
<protein>
    <recommendedName>
        <fullName evidence="4">DUF4424 domain-containing protein</fullName>
    </recommendedName>
</protein>
<gene>
    <name evidence="2" type="ORF">ACFPO9_03670</name>
</gene>
<keyword evidence="3" id="KW-1185">Reference proteome</keyword>
<reference evidence="3" key="1">
    <citation type="journal article" date="2019" name="Int. J. Syst. Evol. Microbiol.">
        <title>The Global Catalogue of Microorganisms (GCM) 10K type strain sequencing project: providing services to taxonomists for standard genome sequencing and annotation.</title>
        <authorList>
            <consortium name="The Broad Institute Genomics Platform"/>
            <consortium name="The Broad Institute Genome Sequencing Center for Infectious Disease"/>
            <person name="Wu L."/>
            <person name="Ma J."/>
        </authorList>
    </citation>
    <scope>NUCLEOTIDE SEQUENCE [LARGE SCALE GENOMIC DNA]</scope>
    <source>
        <strain evidence="3">CGMCC 4.5798</strain>
    </source>
</reference>
<dbReference type="Proteomes" id="UP001596086">
    <property type="component" value="Unassembled WGS sequence"/>
</dbReference>
<evidence type="ECO:0008006" key="4">
    <source>
        <dbReference type="Google" id="ProtNLM"/>
    </source>
</evidence>
<keyword evidence="1" id="KW-0732">Signal</keyword>
<proteinExistence type="predicted"/>
<sequence length="267" mass="29352">MKITATLLLACAAASAFAAEPGKDEASVHINAVKNPELHSYRAVVAGLDKFDELHMLAPEVPQLRFQVEARRGKPLGSEPLVARIAADDFSIPLVLDQDLRFAVPRSQAAWDAKAEMVLNRKKHEARFETYVRSPGLADNQYRMGDVRLDCQVKVAIGKEEAPFWAIALGNSFLLTTDWCSWFKGETPKGVDRTWPREAPARLSAATLRDGERKAALKVDGKTFLVPIGDTSWSNDAIVEVEYAFKAEPPAPEGMVIPDQQTKGKAP</sequence>
<organism evidence="2 3">
    <name type="scientific">Massilia aerilata</name>
    <dbReference type="NCBI Taxonomy" id="453817"/>
    <lineage>
        <taxon>Bacteria</taxon>
        <taxon>Pseudomonadati</taxon>
        <taxon>Pseudomonadota</taxon>
        <taxon>Betaproteobacteria</taxon>
        <taxon>Burkholderiales</taxon>
        <taxon>Oxalobacteraceae</taxon>
        <taxon>Telluria group</taxon>
        <taxon>Massilia</taxon>
    </lineage>
</organism>
<evidence type="ECO:0000313" key="2">
    <source>
        <dbReference type="EMBL" id="MFC5547612.1"/>
    </source>
</evidence>
<comment type="caution">
    <text evidence="2">The sequence shown here is derived from an EMBL/GenBank/DDBJ whole genome shotgun (WGS) entry which is preliminary data.</text>
</comment>
<dbReference type="RefSeq" id="WP_379767211.1">
    <property type="nucleotide sequence ID" value="NZ_JBHSMZ010000001.1"/>
</dbReference>
<evidence type="ECO:0000313" key="3">
    <source>
        <dbReference type="Proteomes" id="UP001596086"/>
    </source>
</evidence>
<name>A0ABW0RX59_9BURK</name>
<feature type="signal peptide" evidence="1">
    <location>
        <begin position="1"/>
        <end position="18"/>
    </location>
</feature>
<evidence type="ECO:0000256" key="1">
    <source>
        <dbReference type="SAM" id="SignalP"/>
    </source>
</evidence>
<accession>A0ABW0RX59</accession>